<dbReference type="InterPro" id="IPR021324">
    <property type="entry name" value="DUF2929"/>
</dbReference>
<keyword evidence="3" id="KW-1185">Reference proteome</keyword>
<proteinExistence type="predicted"/>
<gene>
    <name evidence="2" type="ORF">ACFFMS_30900</name>
</gene>
<evidence type="ECO:0000313" key="2">
    <source>
        <dbReference type="EMBL" id="MFB9762634.1"/>
    </source>
</evidence>
<dbReference type="RefSeq" id="WP_379952523.1">
    <property type="nucleotide sequence ID" value="NZ_JBHMAF010000200.1"/>
</dbReference>
<keyword evidence="1" id="KW-0472">Membrane</keyword>
<sequence>MRLLWTFIWSFLLMQMMSYIISSMTGSTYDFGQATIMSVVVTVLIFIISAILPNEPAGQHH</sequence>
<keyword evidence="1" id="KW-1133">Transmembrane helix</keyword>
<name>A0ABV5WPQ4_9BACI</name>
<organism evidence="2 3">
    <name type="scientific">Ectobacillus funiculus</name>
    <dbReference type="NCBI Taxonomy" id="137993"/>
    <lineage>
        <taxon>Bacteria</taxon>
        <taxon>Bacillati</taxon>
        <taxon>Bacillota</taxon>
        <taxon>Bacilli</taxon>
        <taxon>Bacillales</taxon>
        <taxon>Bacillaceae</taxon>
        <taxon>Ectobacillus</taxon>
    </lineage>
</organism>
<feature type="transmembrane region" description="Helical" evidence="1">
    <location>
        <begin position="32"/>
        <end position="52"/>
    </location>
</feature>
<dbReference type="EMBL" id="JBHMAF010000200">
    <property type="protein sequence ID" value="MFB9762634.1"/>
    <property type="molecule type" value="Genomic_DNA"/>
</dbReference>
<accession>A0ABV5WPQ4</accession>
<evidence type="ECO:0000313" key="3">
    <source>
        <dbReference type="Proteomes" id="UP001589609"/>
    </source>
</evidence>
<keyword evidence="1" id="KW-0812">Transmembrane</keyword>
<reference evidence="2 3" key="1">
    <citation type="submission" date="2024-09" db="EMBL/GenBank/DDBJ databases">
        <authorList>
            <person name="Sun Q."/>
            <person name="Mori K."/>
        </authorList>
    </citation>
    <scope>NUCLEOTIDE SEQUENCE [LARGE SCALE GENOMIC DNA]</scope>
    <source>
        <strain evidence="2 3">JCM 11201</strain>
    </source>
</reference>
<protein>
    <submittedName>
        <fullName evidence="2">YjzD family protein</fullName>
    </submittedName>
</protein>
<dbReference type="Proteomes" id="UP001589609">
    <property type="component" value="Unassembled WGS sequence"/>
</dbReference>
<evidence type="ECO:0000256" key="1">
    <source>
        <dbReference type="SAM" id="Phobius"/>
    </source>
</evidence>
<dbReference type="Pfam" id="PF11151">
    <property type="entry name" value="DUF2929"/>
    <property type="match status" value="1"/>
</dbReference>
<comment type="caution">
    <text evidence="2">The sequence shown here is derived from an EMBL/GenBank/DDBJ whole genome shotgun (WGS) entry which is preliminary data.</text>
</comment>